<accession>A0A975IUP2</accession>
<sequence length="50" mass="5436">METTGLRRRLPTPEECVASLRFEAASTTVALISLGISAVMMALVWRVLTS</sequence>
<evidence type="ECO:0000256" key="1">
    <source>
        <dbReference type="SAM" id="Phobius"/>
    </source>
</evidence>
<dbReference type="RefSeq" id="WP_211938044.1">
    <property type="nucleotide sequence ID" value="NZ_CP073078.1"/>
</dbReference>
<keyword evidence="1" id="KW-1133">Transmembrane helix</keyword>
<keyword evidence="1" id="KW-0472">Membrane</keyword>
<name>A0A975IUP2_9CAUL</name>
<reference evidence="2" key="1">
    <citation type="submission" date="2021-04" db="EMBL/GenBank/DDBJ databases">
        <title>The complete genome sequence of Caulobacter sp. S6.</title>
        <authorList>
            <person name="Tang Y."/>
            <person name="Ouyang W."/>
            <person name="Liu Q."/>
            <person name="Huang B."/>
            <person name="Guo Z."/>
            <person name="Lei P."/>
        </authorList>
    </citation>
    <scope>NUCLEOTIDE SEQUENCE</scope>
    <source>
        <strain evidence="2">S6</strain>
    </source>
</reference>
<evidence type="ECO:0000313" key="3">
    <source>
        <dbReference type="Proteomes" id="UP000676409"/>
    </source>
</evidence>
<feature type="transmembrane region" description="Helical" evidence="1">
    <location>
        <begin position="29"/>
        <end position="48"/>
    </location>
</feature>
<proteinExistence type="predicted"/>
<dbReference type="Proteomes" id="UP000676409">
    <property type="component" value="Chromosome"/>
</dbReference>
<organism evidence="2 3">
    <name type="scientific">Phenylobacterium montanum</name>
    <dbReference type="NCBI Taxonomy" id="2823693"/>
    <lineage>
        <taxon>Bacteria</taxon>
        <taxon>Pseudomonadati</taxon>
        <taxon>Pseudomonadota</taxon>
        <taxon>Alphaproteobacteria</taxon>
        <taxon>Caulobacterales</taxon>
        <taxon>Caulobacteraceae</taxon>
        <taxon>Phenylobacterium</taxon>
    </lineage>
</organism>
<dbReference type="KEGG" id="caul:KCG34_23655"/>
<keyword evidence="1" id="KW-0812">Transmembrane</keyword>
<gene>
    <name evidence="2" type="ORF">KCG34_23655</name>
</gene>
<evidence type="ECO:0000313" key="2">
    <source>
        <dbReference type="EMBL" id="QUD87993.1"/>
    </source>
</evidence>
<dbReference type="EMBL" id="CP073078">
    <property type="protein sequence ID" value="QUD87993.1"/>
    <property type="molecule type" value="Genomic_DNA"/>
</dbReference>
<protein>
    <submittedName>
        <fullName evidence="2">Uncharacterized protein</fullName>
    </submittedName>
</protein>
<keyword evidence="3" id="KW-1185">Reference proteome</keyword>
<dbReference type="AlphaFoldDB" id="A0A975IUP2"/>